<feature type="compositionally biased region" description="Gly residues" evidence="1">
    <location>
        <begin position="154"/>
        <end position="163"/>
    </location>
</feature>
<evidence type="ECO:0000313" key="3">
    <source>
        <dbReference type="Proteomes" id="UP000193083"/>
    </source>
</evidence>
<dbReference type="AlphaFoldDB" id="A0A1X7PJ28"/>
<gene>
    <name evidence="2" type="ORF">SAMN02982922_4282</name>
</gene>
<reference evidence="2 3" key="1">
    <citation type="submission" date="2017-04" db="EMBL/GenBank/DDBJ databases">
        <authorList>
            <person name="Afonso C.L."/>
            <person name="Miller P.J."/>
            <person name="Scott M.A."/>
            <person name="Spackman E."/>
            <person name="Goraichik I."/>
            <person name="Dimitrov K.M."/>
            <person name="Suarez D.L."/>
            <person name="Swayne D.E."/>
        </authorList>
    </citation>
    <scope>NUCLEOTIDE SEQUENCE [LARGE SCALE GENOMIC DNA]</scope>
    <source>
        <strain evidence="2 3">B5P</strain>
    </source>
</reference>
<sequence>MFKKKAKMAAPAASPDAPKKRSVVKLALVAVLGLAVLGGGGYGAWAYLLAPAPELHVEEKGHGGVDPQKVAALKAEAAAETSATYNFALSQILKGRCGALKVDALKEASDAEAAHDGLLVQMSWLAALRRAGTVTEASCDRMLAEIDRAEVKAEGGGAPAAGGHGEKPAGGH</sequence>
<proteinExistence type="predicted"/>
<evidence type="ECO:0000256" key="1">
    <source>
        <dbReference type="SAM" id="MobiDB-lite"/>
    </source>
</evidence>
<name>A0A1X7PJ28_9HYPH</name>
<organism evidence="2 3">
    <name type="scientific">Mesorhizobium australicum</name>
    <dbReference type="NCBI Taxonomy" id="536018"/>
    <lineage>
        <taxon>Bacteria</taxon>
        <taxon>Pseudomonadati</taxon>
        <taxon>Pseudomonadota</taxon>
        <taxon>Alphaproteobacteria</taxon>
        <taxon>Hyphomicrobiales</taxon>
        <taxon>Phyllobacteriaceae</taxon>
        <taxon>Mesorhizobium</taxon>
    </lineage>
</organism>
<dbReference type="RefSeq" id="WP_085465989.1">
    <property type="nucleotide sequence ID" value="NZ_FXBL01000004.1"/>
</dbReference>
<feature type="region of interest" description="Disordered" evidence="1">
    <location>
        <begin position="153"/>
        <end position="172"/>
    </location>
</feature>
<evidence type="ECO:0000313" key="2">
    <source>
        <dbReference type="EMBL" id="SMH50870.1"/>
    </source>
</evidence>
<keyword evidence="3" id="KW-1185">Reference proteome</keyword>
<dbReference type="Proteomes" id="UP000193083">
    <property type="component" value="Unassembled WGS sequence"/>
</dbReference>
<protein>
    <submittedName>
        <fullName evidence="2">Uncharacterized protein</fullName>
    </submittedName>
</protein>
<dbReference type="EMBL" id="FXBL01000004">
    <property type="protein sequence ID" value="SMH50870.1"/>
    <property type="molecule type" value="Genomic_DNA"/>
</dbReference>
<accession>A0A1X7PJ28</accession>